<feature type="domain" description="AMP-dependent synthetase/ligase" evidence="9">
    <location>
        <begin position="145"/>
        <end position="516"/>
    </location>
</feature>
<keyword evidence="5" id="KW-0547">Nucleotide-binding</keyword>
<dbReference type="PANTHER" id="PTHR24096:SF423">
    <property type="entry name" value="GM05240P"/>
    <property type="match status" value="1"/>
</dbReference>
<evidence type="ECO:0000256" key="7">
    <source>
        <dbReference type="ARBA" id="ARBA00022842"/>
    </source>
</evidence>
<comment type="similarity">
    <text evidence="3">Belongs to the ATP-dependent AMP-binding enzyme family.</text>
</comment>
<dbReference type="GO" id="GO:0005524">
    <property type="term" value="F:ATP binding"/>
    <property type="evidence" value="ECO:0007669"/>
    <property type="project" value="UniProtKB-KW"/>
</dbReference>
<comment type="subcellular location">
    <subcellularLocation>
        <location evidence="2">Peroxisome</location>
    </subcellularLocation>
</comment>
<comment type="caution">
    <text evidence="11">The sequence shown here is derived from an EMBL/GenBank/DDBJ whole genome shotgun (WGS) entry which is preliminary data.</text>
</comment>
<evidence type="ECO:0000259" key="9">
    <source>
        <dbReference type="Pfam" id="PF00501"/>
    </source>
</evidence>
<keyword evidence="6" id="KW-0067">ATP-binding</keyword>
<dbReference type="EMBL" id="JASPKY010000025">
    <property type="protein sequence ID" value="KAK9751926.1"/>
    <property type="molecule type" value="Genomic_DNA"/>
</dbReference>
<evidence type="ECO:0000256" key="4">
    <source>
        <dbReference type="ARBA" id="ARBA00022723"/>
    </source>
</evidence>
<keyword evidence="7" id="KW-0460">Magnesium</keyword>
<gene>
    <name evidence="11" type="ORF">QE152_g4764</name>
</gene>
<evidence type="ECO:0000256" key="3">
    <source>
        <dbReference type="ARBA" id="ARBA00006432"/>
    </source>
</evidence>
<evidence type="ECO:0000256" key="6">
    <source>
        <dbReference type="ARBA" id="ARBA00022840"/>
    </source>
</evidence>
<name>A0AAW1MUF0_POPJA</name>
<accession>A0AAW1MUF0</accession>
<protein>
    <submittedName>
        <fullName evidence="11">AMP-binding enzyme C-terminal domain</fullName>
    </submittedName>
</protein>
<keyword evidence="4" id="KW-0479">Metal-binding</keyword>
<evidence type="ECO:0000256" key="8">
    <source>
        <dbReference type="ARBA" id="ARBA00023140"/>
    </source>
</evidence>
<dbReference type="InterPro" id="IPR045851">
    <property type="entry name" value="AMP-bd_C_sf"/>
</dbReference>
<keyword evidence="12" id="KW-1185">Reference proteome</keyword>
<evidence type="ECO:0000256" key="5">
    <source>
        <dbReference type="ARBA" id="ARBA00022741"/>
    </source>
</evidence>
<dbReference type="InterPro" id="IPR000873">
    <property type="entry name" value="AMP-dep_synth/lig_dom"/>
</dbReference>
<evidence type="ECO:0000259" key="10">
    <source>
        <dbReference type="Pfam" id="PF13193"/>
    </source>
</evidence>
<dbReference type="Proteomes" id="UP001458880">
    <property type="component" value="Unassembled WGS sequence"/>
</dbReference>
<evidence type="ECO:0000313" key="11">
    <source>
        <dbReference type="EMBL" id="KAK9751926.1"/>
    </source>
</evidence>
<dbReference type="GO" id="GO:0016405">
    <property type="term" value="F:CoA-ligase activity"/>
    <property type="evidence" value="ECO:0007669"/>
    <property type="project" value="TreeGrafter"/>
</dbReference>
<dbReference type="Pfam" id="PF13193">
    <property type="entry name" value="AMP-binding_C"/>
    <property type="match status" value="1"/>
</dbReference>
<dbReference type="PANTHER" id="PTHR24096">
    <property type="entry name" value="LONG-CHAIN-FATTY-ACID--COA LIGASE"/>
    <property type="match status" value="1"/>
</dbReference>
<feature type="domain" description="AMP-binding enzyme C-terminal" evidence="10">
    <location>
        <begin position="568"/>
        <end position="641"/>
    </location>
</feature>
<dbReference type="AlphaFoldDB" id="A0AAW1MUF0"/>
<evidence type="ECO:0000256" key="1">
    <source>
        <dbReference type="ARBA" id="ARBA00001946"/>
    </source>
</evidence>
<dbReference type="FunFam" id="3.30.300.30:FF:000007">
    <property type="entry name" value="4-coumarate--CoA ligase 2"/>
    <property type="match status" value="1"/>
</dbReference>
<reference evidence="11 12" key="1">
    <citation type="journal article" date="2024" name="BMC Genomics">
        <title>De novo assembly and annotation of Popillia japonica's genome with initial clues to its potential as an invasive pest.</title>
        <authorList>
            <person name="Cucini C."/>
            <person name="Boschi S."/>
            <person name="Funari R."/>
            <person name="Cardaioli E."/>
            <person name="Iannotti N."/>
            <person name="Marturano G."/>
            <person name="Paoli F."/>
            <person name="Bruttini M."/>
            <person name="Carapelli A."/>
            <person name="Frati F."/>
            <person name="Nardi F."/>
        </authorList>
    </citation>
    <scope>NUCLEOTIDE SEQUENCE [LARGE SCALE GENOMIC DNA]</scope>
    <source>
        <strain evidence="11">DMR45628</strain>
    </source>
</reference>
<organism evidence="11 12">
    <name type="scientific">Popillia japonica</name>
    <name type="common">Japanese beetle</name>
    <dbReference type="NCBI Taxonomy" id="7064"/>
    <lineage>
        <taxon>Eukaryota</taxon>
        <taxon>Metazoa</taxon>
        <taxon>Ecdysozoa</taxon>
        <taxon>Arthropoda</taxon>
        <taxon>Hexapoda</taxon>
        <taxon>Insecta</taxon>
        <taxon>Pterygota</taxon>
        <taxon>Neoptera</taxon>
        <taxon>Endopterygota</taxon>
        <taxon>Coleoptera</taxon>
        <taxon>Polyphaga</taxon>
        <taxon>Scarabaeiformia</taxon>
        <taxon>Scarabaeidae</taxon>
        <taxon>Rutelinae</taxon>
        <taxon>Popillia</taxon>
    </lineage>
</organism>
<dbReference type="InterPro" id="IPR025110">
    <property type="entry name" value="AMP-bd_C"/>
</dbReference>
<dbReference type="Gene3D" id="3.30.300.30">
    <property type="match status" value="1"/>
</dbReference>
<sequence>MWGKFMPRKRQHSRRKKDYGIITARYPPLILVEKVYQVKENIVFLLHTNSIVFLYGLSNSPTHLRVHNNTPFHNLYAATNASSTDVSMSVVNFGYFVQSATTSSVEVFIEPQKVNFGYFVQSATTSSVEVFIEPQKALISSTRWRTVIIYRVDEHTDESITYHDLTYISQNLSTALSNLNFRRNDQIAICSKNSIYYFCPILSALYLGLITAPICEAYLDEELRNTLVLTQVRIIFCSRSKFRQFVRLRAQLPFIEHIVILDFGETEDGVETLRTFMEMYARNEGDLENFPIVNVNVNDQVAFIIFSSGTADLPKGAMLTHKNIITSIIHLTDPNLRFGNPLEPFLCIVPNAHIFGLITTTEVAIIFRTKRSYFRPDHNDRKKYQISRLNSIPTLVVLLAKSPLVEKYNLSALKEISYVIGVISENTERLIKESENTERLIKERLSVTNIRQMYGITETTSITISVPALTEKRGSVGKVLPTMSVLIRDPDSGESLGANQLGEICFKGDLIMKGYYRNPTATKNIFIEDGWLRTGDLGYFDEDEYFFVVDRLTELIKYRGYQVPPGQLESILLRHPAVRECGVVGMPDEEFGELPMAFVVRQSGVDITERELIDYVAANVSNEKQLRGGVRFIEHMPKNATVIKVEDQTSPTYPIDL</sequence>
<dbReference type="SUPFAM" id="SSF56801">
    <property type="entry name" value="Acetyl-CoA synthetase-like"/>
    <property type="match status" value="1"/>
</dbReference>
<keyword evidence="8" id="KW-0576">Peroxisome</keyword>
<comment type="cofactor">
    <cofactor evidence="1">
        <name>Mg(2+)</name>
        <dbReference type="ChEBI" id="CHEBI:18420"/>
    </cofactor>
</comment>
<dbReference type="GO" id="GO:0005777">
    <property type="term" value="C:peroxisome"/>
    <property type="evidence" value="ECO:0007669"/>
    <property type="project" value="UniProtKB-SubCell"/>
</dbReference>
<evidence type="ECO:0000313" key="12">
    <source>
        <dbReference type="Proteomes" id="UP001458880"/>
    </source>
</evidence>
<evidence type="ECO:0000256" key="2">
    <source>
        <dbReference type="ARBA" id="ARBA00004275"/>
    </source>
</evidence>
<dbReference type="Gene3D" id="3.40.50.980">
    <property type="match status" value="2"/>
</dbReference>
<dbReference type="Pfam" id="PF00501">
    <property type="entry name" value="AMP-binding"/>
    <property type="match status" value="1"/>
</dbReference>
<dbReference type="GO" id="GO:0046872">
    <property type="term" value="F:metal ion binding"/>
    <property type="evidence" value="ECO:0007669"/>
    <property type="project" value="UniProtKB-KW"/>
</dbReference>
<proteinExistence type="inferred from homology"/>
<dbReference type="Gene3D" id="2.30.38.10">
    <property type="entry name" value="Luciferase, Domain 3"/>
    <property type="match status" value="1"/>
</dbReference>